<protein>
    <submittedName>
        <fullName evidence="2">Helix-turn-helix domain-containing protein</fullName>
    </submittedName>
</protein>
<feature type="region of interest" description="Disordered" evidence="1">
    <location>
        <begin position="204"/>
        <end position="238"/>
    </location>
</feature>
<accession>A0A1T4YHK9</accession>
<gene>
    <name evidence="2" type="ORF">SAMN04244570_2673</name>
</gene>
<dbReference type="InterPro" id="IPR036388">
    <property type="entry name" value="WH-like_DNA-bd_sf"/>
</dbReference>
<dbReference type="InterPro" id="IPR036390">
    <property type="entry name" value="WH_DNA-bd_sf"/>
</dbReference>
<dbReference type="RefSeq" id="WP_078817940.1">
    <property type="nucleotide sequence ID" value="NZ_FUYJ01000005.1"/>
</dbReference>
<dbReference type="Pfam" id="PF13730">
    <property type="entry name" value="HTH_36"/>
    <property type="match status" value="1"/>
</dbReference>
<evidence type="ECO:0000256" key="1">
    <source>
        <dbReference type="SAM" id="MobiDB-lite"/>
    </source>
</evidence>
<sequence>MKLVDYLKKINVGGDIKTAANLGYVYTPNSIRRCLRLGQEEKLLFFEIFSLYNEERKCAFPTQQTLAMYLGVSSSSVSKTLKRLEEKGFIQSFGRKGKKKRYVPLISLHSNPYLILSETFHFATKVINKVIPEEISGDWGNKLLQFVNVNKKDEFTERDPYGLLVINFNENTSTEQFLNLITEHVNQSFSIILEVNWKEEIAENKKRHADRKEGKKKSLSSYQGMKNSSSSSSSLDENAQLQQWMLDMGIED</sequence>
<proteinExistence type="predicted"/>
<evidence type="ECO:0000313" key="3">
    <source>
        <dbReference type="Proteomes" id="UP000190042"/>
    </source>
</evidence>
<organism evidence="2 3">
    <name type="scientific">Sporosarcina newyorkensis</name>
    <dbReference type="NCBI Taxonomy" id="759851"/>
    <lineage>
        <taxon>Bacteria</taxon>
        <taxon>Bacillati</taxon>
        <taxon>Bacillota</taxon>
        <taxon>Bacilli</taxon>
        <taxon>Bacillales</taxon>
        <taxon>Caryophanaceae</taxon>
        <taxon>Sporosarcina</taxon>
    </lineage>
</organism>
<reference evidence="3" key="1">
    <citation type="submission" date="2017-02" db="EMBL/GenBank/DDBJ databases">
        <authorList>
            <person name="Varghese N."/>
            <person name="Submissions S."/>
        </authorList>
    </citation>
    <scope>NUCLEOTIDE SEQUENCE [LARGE SCALE GENOMIC DNA]</scope>
    <source>
        <strain evidence="3">DSM 23966</strain>
    </source>
</reference>
<evidence type="ECO:0000313" key="2">
    <source>
        <dbReference type="EMBL" id="SKB01322.1"/>
    </source>
</evidence>
<dbReference type="AlphaFoldDB" id="A0A1T4YHK9"/>
<dbReference type="EMBL" id="FUYJ01000005">
    <property type="protein sequence ID" value="SKB01322.1"/>
    <property type="molecule type" value="Genomic_DNA"/>
</dbReference>
<dbReference type="Gene3D" id="1.10.10.10">
    <property type="entry name" value="Winged helix-like DNA-binding domain superfamily/Winged helix DNA-binding domain"/>
    <property type="match status" value="1"/>
</dbReference>
<dbReference type="SUPFAM" id="SSF46785">
    <property type="entry name" value="Winged helix' DNA-binding domain"/>
    <property type="match status" value="1"/>
</dbReference>
<dbReference type="Proteomes" id="UP000190042">
    <property type="component" value="Unassembled WGS sequence"/>
</dbReference>
<keyword evidence="3" id="KW-1185">Reference proteome</keyword>
<name>A0A1T4YHK9_9BACL</name>
<feature type="compositionally biased region" description="Basic residues" evidence="1">
    <location>
        <begin position="205"/>
        <end position="218"/>
    </location>
</feature>